<dbReference type="AlphaFoldDB" id="G0N0A0"/>
<dbReference type="Proteomes" id="UP000008068">
    <property type="component" value="Unassembled WGS sequence"/>
</dbReference>
<accession>G0N0A0</accession>
<dbReference type="InParanoid" id="G0N0A0"/>
<evidence type="ECO:0000313" key="2">
    <source>
        <dbReference type="Proteomes" id="UP000008068"/>
    </source>
</evidence>
<keyword evidence="2" id="KW-1185">Reference proteome</keyword>
<protein>
    <submittedName>
        <fullName evidence="1">Uncharacterized protein</fullName>
    </submittedName>
</protein>
<organism evidence="2">
    <name type="scientific">Caenorhabditis brenneri</name>
    <name type="common">Nematode worm</name>
    <dbReference type="NCBI Taxonomy" id="135651"/>
    <lineage>
        <taxon>Eukaryota</taxon>
        <taxon>Metazoa</taxon>
        <taxon>Ecdysozoa</taxon>
        <taxon>Nematoda</taxon>
        <taxon>Chromadorea</taxon>
        <taxon>Rhabditida</taxon>
        <taxon>Rhabditina</taxon>
        <taxon>Rhabditomorpha</taxon>
        <taxon>Rhabditoidea</taxon>
        <taxon>Rhabditidae</taxon>
        <taxon>Peloderinae</taxon>
        <taxon>Caenorhabditis</taxon>
    </lineage>
</organism>
<dbReference type="HOGENOM" id="CLU_2962950_0_0_1"/>
<reference evidence="2" key="1">
    <citation type="submission" date="2011-07" db="EMBL/GenBank/DDBJ databases">
        <authorList>
            <consortium name="Caenorhabditis brenneri Sequencing and Analysis Consortium"/>
            <person name="Wilson R.K."/>
        </authorList>
    </citation>
    <scope>NUCLEOTIDE SEQUENCE [LARGE SCALE GENOMIC DNA]</scope>
    <source>
        <strain evidence="2">PB2801</strain>
    </source>
</reference>
<evidence type="ECO:0000313" key="1">
    <source>
        <dbReference type="EMBL" id="EGT48947.1"/>
    </source>
</evidence>
<proteinExistence type="predicted"/>
<gene>
    <name evidence="1" type="ORF">CAEBREN_30079</name>
</gene>
<sequence length="59" mass="6960">MAPTFPLLRPPINERLAVLQQMRTKQLYSFGIMPPTFPLLRLPIDERLAVLRQMENFHL</sequence>
<dbReference type="EMBL" id="GL379824">
    <property type="protein sequence ID" value="EGT48947.1"/>
    <property type="molecule type" value="Genomic_DNA"/>
</dbReference>
<name>G0N0A0_CAEBE</name>